<evidence type="ECO:0000313" key="11">
    <source>
        <dbReference type="EMBL" id="GGD96146.1"/>
    </source>
</evidence>
<sequence length="695" mass="76728">MHFAGDYRQMNRIKTTTARALLGATALALSLTAAPTFAQNALADDSQQIVVTGRPAIGDFGVDLSTRDLSVKPGDDFEKYASGSWIAKTEIPSDRPSTGSFTDLHENTQQQVQQIVTKAPAGAKFGALYASYLDEKTLERRGLAPLMQDLATVRAIDDKTEFARFMGSTYGRFGITLFGGGAYADTADPTVNSFWFGQSGLGLPDKDYYFKPDYAKQRAAYLDYIERTMKAVGNPDPSEAASRIMAFETEIASLSWDTADRRDITKINNPMSSAELAAFAPGIDWNAFFEGHGVAPQKRMIVNETTAIRGLSALYDAVPLETLKLWEEFHVADQASPYLNKKMVDSRFAFTSTLSGVTEQRPRWKRAIDMVNGSLGEDVGQGYVNEFFPQVAKDRMEDLVKNLKLAMGDRIRGNSWMGEATKQAAFEKLSKMDVMVGYPEKWRDFSGLAISPNDLYANAVNATKFNADYALADVGKPVDRKKWGMNPQTVNAYNGGLENKIVFPAGILQPPFFDAYADPAVNYGAIGVVIGHEISHGFDDQGRKIDANGAVRDWWTPEDAARFEAEAKEFGKQYAAFEVVPGAFINPELTMGENIADFAGVMVALDAYHRSLGGKPAPVIDGLTGDQRFFLAYAQVWKNKAREDALRNQVTTDPHSPARYRTIAPLRNVDAWYEAFNVGPQDAMYIAPEKRVHIW</sequence>
<keyword evidence="12" id="KW-1185">Reference proteome</keyword>
<dbReference type="GO" id="GO:0008237">
    <property type="term" value="F:metallopeptidase activity"/>
    <property type="evidence" value="ECO:0007669"/>
    <property type="project" value="UniProtKB-KW"/>
</dbReference>
<keyword evidence="8" id="KW-0732">Signal</keyword>
<name>A0ABQ1S941_9SPHN</name>
<dbReference type="PROSITE" id="PS51885">
    <property type="entry name" value="NEPRILYSIN"/>
    <property type="match status" value="1"/>
</dbReference>
<comment type="cofactor">
    <cofactor evidence="1">
        <name>Zn(2+)</name>
        <dbReference type="ChEBI" id="CHEBI:29105"/>
    </cofactor>
</comment>
<dbReference type="CDD" id="cd08662">
    <property type="entry name" value="M13"/>
    <property type="match status" value="1"/>
</dbReference>
<dbReference type="PANTHER" id="PTHR11733:SF167">
    <property type="entry name" value="FI17812P1-RELATED"/>
    <property type="match status" value="1"/>
</dbReference>
<keyword evidence="5" id="KW-0378">Hydrolase</keyword>
<protein>
    <submittedName>
        <fullName evidence="11">Zinc metalloprotease</fullName>
    </submittedName>
</protein>
<dbReference type="Pfam" id="PF01431">
    <property type="entry name" value="Peptidase_M13"/>
    <property type="match status" value="1"/>
</dbReference>
<evidence type="ECO:0000256" key="8">
    <source>
        <dbReference type="SAM" id="SignalP"/>
    </source>
</evidence>
<feature type="domain" description="Peptidase M13 C-terminal" evidence="9">
    <location>
        <begin position="491"/>
        <end position="692"/>
    </location>
</feature>
<accession>A0ABQ1S941</accession>
<evidence type="ECO:0000259" key="10">
    <source>
        <dbReference type="Pfam" id="PF05649"/>
    </source>
</evidence>
<reference evidence="12" key="1">
    <citation type="journal article" date="2019" name="Int. J. Syst. Evol. Microbiol.">
        <title>The Global Catalogue of Microorganisms (GCM) 10K type strain sequencing project: providing services to taxonomists for standard genome sequencing and annotation.</title>
        <authorList>
            <consortium name="The Broad Institute Genomics Platform"/>
            <consortium name="The Broad Institute Genome Sequencing Center for Infectious Disease"/>
            <person name="Wu L."/>
            <person name="Ma J."/>
        </authorList>
    </citation>
    <scope>NUCLEOTIDE SEQUENCE [LARGE SCALE GENOMIC DNA]</scope>
    <source>
        <strain evidence="12">CGMCC 1.15959</strain>
    </source>
</reference>
<keyword evidence="6" id="KW-0862">Zinc</keyword>
<comment type="caution">
    <text evidence="11">The sequence shown here is derived from an EMBL/GenBank/DDBJ whole genome shotgun (WGS) entry which is preliminary data.</text>
</comment>
<keyword evidence="3" id="KW-0645">Protease</keyword>
<dbReference type="InterPro" id="IPR042089">
    <property type="entry name" value="Peptidase_M13_dom_2"/>
</dbReference>
<feature type="chain" id="PRO_5045393919" evidence="8">
    <location>
        <begin position="39"/>
        <end position="695"/>
    </location>
</feature>
<dbReference type="Gene3D" id="1.10.1380.10">
    <property type="entry name" value="Neutral endopeptidase , domain2"/>
    <property type="match status" value="1"/>
</dbReference>
<keyword evidence="7 11" id="KW-0482">Metalloprotease</keyword>
<dbReference type="PANTHER" id="PTHR11733">
    <property type="entry name" value="ZINC METALLOPROTEASE FAMILY M13 NEPRILYSIN-RELATED"/>
    <property type="match status" value="1"/>
</dbReference>
<dbReference type="SUPFAM" id="SSF55486">
    <property type="entry name" value="Metalloproteases ('zincins'), catalytic domain"/>
    <property type="match status" value="1"/>
</dbReference>
<dbReference type="Proteomes" id="UP000619041">
    <property type="component" value="Unassembled WGS sequence"/>
</dbReference>
<evidence type="ECO:0000256" key="3">
    <source>
        <dbReference type="ARBA" id="ARBA00022670"/>
    </source>
</evidence>
<dbReference type="EMBL" id="BMKL01000001">
    <property type="protein sequence ID" value="GGD96146.1"/>
    <property type="molecule type" value="Genomic_DNA"/>
</dbReference>
<evidence type="ECO:0000313" key="12">
    <source>
        <dbReference type="Proteomes" id="UP000619041"/>
    </source>
</evidence>
<dbReference type="InterPro" id="IPR024079">
    <property type="entry name" value="MetalloPept_cat_dom_sf"/>
</dbReference>
<evidence type="ECO:0000256" key="6">
    <source>
        <dbReference type="ARBA" id="ARBA00022833"/>
    </source>
</evidence>
<keyword evidence="4" id="KW-0479">Metal-binding</keyword>
<dbReference type="InterPro" id="IPR000718">
    <property type="entry name" value="Peptidase_M13"/>
</dbReference>
<evidence type="ECO:0000256" key="5">
    <source>
        <dbReference type="ARBA" id="ARBA00022801"/>
    </source>
</evidence>
<proteinExistence type="inferred from homology"/>
<feature type="domain" description="Peptidase M13 N-terminal" evidence="10">
    <location>
        <begin position="73"/>
        <end position="439"/>
    </location>
</feature>
<dbReference type="PRINTS" id="PR00786">
    <property type="entry name" value="NEPRILYSIN"/>
</dbReference>
<evidence type="ECO:0000256" key="7">
    <source>
        <dbReference type="ARBA" id="ARBA00023049"/>
    </source>
</evidence>
<evidence type="ECO:0000259" key="9">
    <source>
        <dbReference type="Pfam" id="PF01431"/>
    </source>
</evidence>
<evidence type="ECO:0000256" key="2">
    <source>
        <dbReference type="ARBA" id="ARBA00007357"/>
    </source>
</evidence>
<feature type="signal peptide" evidence="8">
    <location>
        <begin position="1"/>
        <end position="38"/>
    </location>
</feature>
<dbReference type="Gene3D" id="3.40.390.10">
    <property type="entry name" value="Collagenase (Catalytic Domain)"/>
    <property type="match status" value="1"/>
</dbReference>
<gene>
    <name evidence="11" type="ORF">GCM10011515_15110</name>
</gene>
<organism evidence="11 12">
    <name type="scientific">Tsuneonella deserti</name>
    <dbReference type="NCBI Taxonomy" id="2035528"/>
    <lineage>
        <taxon>Bacteria</taxon>
        <taxon>Pseudomonadati</taxon>
        <taxon>Pseudomonadota</taxon>
        <taxon>Alphaproteobacteria</taxon>
        <taxon>Sphingomonadales</taxon>
        <taxon>Erythrobacteraceae</taxon>
        <taxon>Tsuneonella</taxon>
    </lineage>
</organism>
<dbReference type="InterPro" id="IPR008753">
    <property type="entry name" value="Peptidase_M13_N"/>
</dbReference>
<dbReference type="InterPro" id="IPR018497">
    <property type="entry name" value="Peptidase_M13_C"/>
</dbReference>
<dbReference type="Pfam" id="PF05649">
    <property type="entry name" value="Peptidase_M13_N"/>
    <property type="match status" value="1"/>
</dbReference>
<evidence type="ECO:0000256" key="1">
    <source>
        <dbReference type="ARBA" id="ARBA00001947"/>
    </source>
</evidence>
<evidence type="ECO:0000256" key="4">
    <source>
        <dbReference type="ARBA" id="ARBA00022723"/>
    </source>
</evidence>
<comment type="similarity">
    <text evidence="2">Belongs to the peptidase M13 family.</text>
</comment>